<gene>
    <name evidence="1" type="ORF">SAMN06269250_0559</name>
</gene>
<dbReference type="InterPro" id="IPR039498">
    <property type="entry name" value="NTP_transf_5"/>
</dbReference>
<evidence type="ECO:0000313" key="1">
    <source>
        <dbReference type="EMBL" id="SOD78632.1"/>
    </source>
</evidence>
<dbReference type="EMBL" id="OCNH01000001">
    <property type="protein sequence ID" value="SOD78632.1"/>
    <property type="molecule type" value="Genomic_DNA"/>
</dbReference>
<dbReference type="AlphaFoldDB" id="A0A286F618"/>
<sequence>MVVSFSPEVKLLLMACSVSLSPEKQNRLTDFLGQHAVNWDRVYTLAVRHRLTPFLYRSLYQIPAVPASFIRTLQEECRTAATDNLLKLHHYHQLAALLTENNIDHLPLKGVYLAEHFYPDSSLRISGDIDILVRRDDGFRAIRLLQANDYELNNQQRLHWQQGEEVILDDLHEVSLFKPFFNNSHFDIDLHWQILCFNRHYARFDLNYVRAQPNVSAEREIVLLIVHHGVNNVWQQLYYINDLYFSLHNRDINWNWLLEELRRYGIEEVFLAGLYWCVHIWELPLPKAVESLVNSSRLRSLADRYAENWEADEPSKYSKLIVKQATLLLNAQTRIGKQLTVCGTFLSSRIFRYSIFKVGNRFVYVPKELGLITLFVRAGQSLTRFLPTRR</sequence>
<keyword evidence="2" id="KW-1185">Reference proteome</keyword>
<protein>
    <submittedName>
        <fullName evidence="1">Uncharacterized nucleotidyltransferase</fullName>
    </submittedName>
</protein>
<reference evidence="2" key="1">
    <citation type="submission" date="2017-09" db="EMBL/GenBank/DDBJ databases">
        <authorList>
            <person name="Varghese N."/>
            <person name="Submissions S."/>
        </authorList>
    </citation>
    <scope>NUCLEOTIDE SEQUENCE [LARGE SCALE GENOMIC DNA]</scope>
    <source>
        <strain evidence="2">DSM 29961</strain>
    </source>
</reference>
<proteinExistence type="predicted"/>
<dbReference type="Pfam" id="PF14907">
    <property type="entry name" value="NTP_transf_5"/>
    <property type="match status" value="1"/>
</dbReference>
<dbReference type="RefSeq" id="WP_245877729.1">
    <property type="nucleotide sequence ID" value="NZ_OCNH01000001.1"/>
</dbReference>
<accession>A0A286F618</accession>
<dbReference type="Proteomes" id="UP000219452">
    <property type="component" value="Unassembled WGS sequence"/>
</dbReference>
<dbReference type="GO" id="GO:0016740">
    <property type="term" value="F:transferase activity"/>
    <property type="evidence" value="ECO:0007669"/>
    <property type="project" value="UniProtKB-KW"/>
</dbReference>
<evidence type="ECO:0000313" key="2">
    <source>
        <dbReference type="Proteomes" id="UP000219452"/>
    </source>
</evidence>
<name>A0A286F618_9BACT</name>
<organism evidence="1 2">
    <name type="scientific">Spirosoma fluviale</name>
    <dbReference type="NCBI Taxonomy" id="1597977"/>
    <lineage>
        <taxon>Bacteria</taxon>
        <taxon>Pseudomonadati</taxon>
        <taxon>Bacteroidota</taxon>
        <taxon>Cytophagia</taxon>
        <taxon>Cytophagales</taxon>
        <taxon>Cytophagaceae</taxon>
        <taxon>Spirosoma</taxon>
    </lineage>
</organism>
<keyword evidence="1" id="KW-0808">Transferase</keyword>